<evidence type="ECO:0000256" key="1">
    <source>
        <dbReference type="ARBA" id="ARBA00001823"/>
    </source>
</evidence>
<evidence type="ECO:0000256" key="12">
    <source>
        <dbReference type="ARBA" id="ARBA00031393"/>
    </source>
</evidence>
<reference evidence="17" key="1">
    <citation type="submission" date="2022-01" db="EMBL/GenBank/DDBJ databases">
        <authorList>
            <person name="Karlyshev A.V."/>
            <person name="Jaspars M."/>
        </authorList>
    </citation>
    <scope>NUCLEOTIDE SEQUENCE</scope>
    <source>
        <strain evidence="17">AGSA3-2</strain>
    </source>
</reference>
<evidence type="ECO:0000256" key="13">
    <source>
        <dbReference type="ARBA" id="ARBA00031464"/>
    </source>
</evidence>
<dbReference type="FunFam" id="3.40.50.300:FF:000212">
    <property type="entry name" value="Adenylyl-sulfate kinase"/>
    <property type="match status" value="1"/>
</dbReference>
<dbReference type="RefSeq" id="WP_026950059.1">
    <property type="nucleotide sequence ID" value="NZ_CBDDTQ010000001.1"/>
</dbReference>
<keyword evidence="18" id="KW-1185">Reference proteome</keyword>
<dbReference type="AlphaFoldDB" id="A0A9Q3W1P8"/>
<dbReference type="SUPFAM" id="SSF52540">
    <property type="entry name" value="P-loop containing nucleoside triphosphate hydrolases"/>
    <property type="match status" value="1"/>
</dbReference>
<comment type="similarity">
    <text evidence="4 14 15">Belongs to the APS kinase family.</text>
</comment>
<dbReference type="HAMAP" id="MF_00065">
    <property type="entry name" value="Adenylyl_sulf_kinase"/>
    <property type="match status" value="1"/>
</dbReference>
<evidence type="ECO:0000256" key="6">
    <source>
        <dbReference type="ARBA" id="ARBA00018163"/>
    </source>
</evidence>
<gene>
    <name evidence="14 17" type="primary">cysC</name>
    <name evidence="17" type="ORF">LZG35_03320</name>
</gene>
<accession>A0A9Q3W1P8</accession>
<evidence type="ECO:0000256" key="5">
    <source>
        <dbReference type="ARBA" id="ARBA00012121"/>
    </source>
</evidence>
<evidence type="ECO:0000256" key="14">
    <source>
        <dbReference type="HAMAP-Rule" id="MF_00065"/>
    </source>
</evidence>
<dbReference type="InterPro" id="IPR059117">
    <property type="entry name" value="APS_kinase_dom"/>
</dbReference>
<dbReference type="CDD" id="cd02027">
    <property type="entry name" value="APSK"/>
    <property type="match status" value="1"/>
</dbReference>
<evidence type="ECO:0000256" key="9">
    <source>
        <dbReference type="ARBA" id="ARBA00022777"/>
    </source>
</evidence>
<organism evidence="17 18">
    <name type="scientific">Alloalcanivorax xenomutans</name>
    <dbReference type="NCBI Taxonomy" id="1094342"/>
    <lineage>
        <taxon>Bacteria</taxon>
        <taxon>Pseudomonadati</taxon>
        <taxon>Pseudomonadota</taxon>
        <taxon>Gammaproteobacteria</taxon>
        <taxon>Oceanospirillales</taxon>
        <taxon>Alcanivoracaceae</taxon>
        <taxon>Alloalcanivorax</taxon>
    </lineage>
</organism>
<dbReference type="GO" id="GO:0070814">
    <property type="term" value="P:hydrogen sulfide biosynthetic process"/>
    <property type="evidence" value="ECO:0007669"/>
    <property type="project" value="UniProtKB-UniRule"/>
</dbReference>
<evidence type="ECO:0000256" key="4">
    <source>
        <dbReference type="ARBA" id="ARBA00007008"/>
    </source>
</evidence>
<evidence type="ECO:0000313" key="18">
    <source>
        <dbReference type="Proteomes" id="UP001107961"/>
    </source>
</evidence>
<dbReference type="Proteomes" id="UP001107961">
    <property type="component" value="Unassembled WGS sequence"/>
</dbReference>
<feature type="active site" description="Phosphoserine intermediate" evidence="14">
    <location>
        <position position="118"/>
    </location>
</feature>
<dbReference type="PANTHER" id="PTHR11055:SF63">
    <property type="entry name" value="ADENYLYL-SULFATE KINASE 1, CHLOROPLASTIC"/>
    <property type="match status" value="1"/>
</dbReference>
<dbReference type="EC" id="2.7.1.25" evidence="5 14"/>
<evidence type="ECO:0000256" key="11">
    <source>
        <dbReference type="ARBA" id="ARBA00029724"/>
    </source>
</evidence>
<dbReference type="NCBIfam" id="TIGR00455">
    <property type="entry name" value="apsK"/>
    <property type="match status" value="1"/>
</dbReference>
<comment type="caution">
    <text evidence="17">The sequence shown here is derived from an EMBL/GenBank/DDBJ whole genome shotgun (WGS) entry which is preliminary data.</text>
</comment>
<evidence type="ECO:0000256" key="8">
    <source>
        <dbReference type="ARBA" id="ARBA00022741"/>
    </source>
</evidence>
<dbReference type="PANTHER" id="PTHR11055">
    <property type="entry name" value="BIFUNCTIONAL 3'-PHOSPHOADENOSINE 5'-PHOSPHOSULFATE SYNTHASE"/>
    <property type="match status" value="1"/>
</dbReference>
<dbReference type="InterPro" id="IPR002891">
    <property type="entry name" value="APS"/>
</dbReference>
<dbReference type="NCBIfam" id="NF003013">
    <property type="entry name" value="PRK03846.1"/>
    <property type="match status" value="1"/>
</dbReference>
<feature type="domain" description="APS kinase" evidence="16">
    <location>
        <begin position="38"/>
        <end position="186"/>
    </location>
</feature>
<evidence type="ECO:0000256" key="7">
    <source>
        <dbReference type="ARBA" id="ARBA00022679"/>
    </source>
</evidence>
<keyword evidence="10 14" id="KW-0067">ATP-binding</keyword>
<keyword evidence="7 14" id="KW-0808">Transferase</keyword>
<comment type="catalytic activity">
    <reaction evidence="1 14 15">
        <text>adenosine 5'-phosphosulfate + ATP = 3'-phosphoadenylyl sulfate + ADP + H(+)</text>
        <dbReference type="Rhea" id="RHEA:24152"/>
        <dbReference type="ChEBI" id="CHEBI:15378"/>
        <dbReference type="ChEBI" id="CHEBI:30616"/>
        <dbReference type="ChEBI" id="CHEBI:58243"/>
        <dbReference type="ChEBI" id="CHEBI:58339"/>
        <dbReference type="ChEBI" id="CHEBI:456216"/>
        <dbReference type="EC" id="2.7.1.25"/>
    </reaction>
</comment>
<keyword evidence="8 14" id="KW-0547">Nucleotide-binding</keyword>
<keyword evidence="14" id="KW-0597">Phosphoprotein</keyword>
<dbReference type="GO" id="GO:0005524">
    <property type="term" value="F:ATP binding"/>
    <property type="evidence" value="ECO:0007669"/>
    <property type="project" value="UniProtKB-UniRule"/>
</dbReference>
<dbReference type="Gene3D" id="3.40.50.300">
    <property type="entry name" value="P-loop containing nucleotide triphosphate hydrolases"/>
    <property type="match status" value="1"/>
</dbReference>
<evidence type="ECO:0000313" key="17">
    <source>
        <dbReference type="EMBL" id="MCE7507656.1"/>
    </source>
</evidence>
<evidence type="ECO:0000256" key="2">
    <source>
        <dbReference type="ARBA" id="ARBA00002632"/>
    </source>
</evidence>
<keyword evidence="9 14" id="KW-0418">Kinase</keyword>
<dbReference type="EMBL" id="JAJVKT010000003">
    <property type="protein sequence ID" value="MCE7507656.1"/>
    <property type="molecule type" value="Genomic_DNA"/>
</dbReference>
<evidence type="ECO:0000256" key="15">
    <source>
        <dbReference type="RuleBase" id="RU004347"/>
    </source>
</evidence>
<comment type="function">
    <text evidence="2 14 15">Catalyzes the synthesis of activated sulfate.</text>
</comment>
<protein>
    <recommendedName>
        <fullName evidence="6 14">Adenylyl-sulfate kinase</fullName>
        <ecNumber evidence="5 14">2.7.1.25</ecNumber>
    </recommendedName>
    <alternativeName>
        <fullName evidence="12 14">APS kinase</fullName>
    </alternativeName>
    <alternativeName>
        <fullName evidence="13 14">ATP adenosine-5'-phosphosulfate 3'-phosphotransferase</fullName>
    </alternativeName>
    <alternativeName>
        <fullName evidence="11 14">Adenosine-5'-phosphosulfate kinase</fullName>
    </alternativeName>
</protein>
<evidence type="ECO:0000256" key="10">
    <source>
        <dbReference type="ARBA" id="ARBA00022840"/>
    </source>
</evidence>
<dbReference type="InterPro" id="IPR027417">
    <property type="entry name" value="P-loop_NTPase"/>
</dbReference>
<dbReference type="GO" id="GO:0000103">
    <property type="term" value="P:sulfate assimilation"/>
    <property type="evidence" value="ECO:0007669"/>
    <property type="project" value="UniProtKB-UniRule"/>
</dbReference>
<name>A0A9Q3W1P8_9GAMM</name>
<proteinExistence type="inferred from homology"/>
<sequence length="205" mass="22753">MSDSPYQKREHDAKAEVIWHQSHLTKADRAKAKGQTPKCIWLTGLSGSGKSTLANALEVALTQQGKHTYLLDGDNVRHGLNKNLGMSDEDRTENIRRVSEVAKLMVDAGLVVVTAFISPFRADRDAARELFEDGEFVEVFVDAPLEECEKRDPKGLYQKARQGIIKEFTGIDSPYEAPEKPEVVINTAENDIETCVKQLIEGIGV</sequence>
<dbReference type="GO" id="GO:0004020">
    <property type="term" value="F:adenylylsulfate kinase activity"/>
    <property type="evidence" value="ECO:0007669"/>
    <property type="project" value="UniProtKB-UniRule"/>
</dbReference>
<comment type="pathway">
    <text evidence="3 14 15">Sulfur metabolism; hydrogen sulfide biosynthesis; sulfite from sulfate: step 2/3.</text>
</comment>
<evidence type="ECO:0000259" key="16">
    <source>
        <dbReference type="Pfam" id="PF01583"/>
    </source>
</evidence>
<feature type="binding site" evidence="14">
    <location>
        <begin position="44"/>
        <end position="51"/>
    </location>
    <ligand>
        <name>ATP</name>
        <dbReference type="ChEBI" id="CHEBI:30616"/>
    </ligand>
</feature>
<dbReference type="Pfam" id="PF01583">
    <property type="entry name" value="APS_kinase"/>
    <property type="match status" value="1"/>
</dbReference>
<evidence type="ECO:0000256" key="3">
    <source>
        <dbReference type="ARBA" id="ARBA00004806"/>
    </source>
</evidence>